<keyword evidence="6" id="KW-0547">Nucleotide-binding</keyword>
<keyword evidence="2" id="KW-1277">Toxin-antitoxin system</keyword>
<feature type="domain" description="Polymerase nucleotidyl transferase" evidence="10">
    <location>
        <begin position="12"/>
        <end position="94"/>
    </location>
</feature>
<dbReference type="SUPFAM" id="SSF81301">
    <property type="entry name" value="Nucleotidyltransferase"/>
    <property type="match status" value="1"/>
</dbReference>
<dbReference type="Proteomes" id="UP000426444">
    <property type="component" value="Chromosome"/>
</dbReference>
<sequence length="97" mass="11094">MEPKLNVIKQNKEIILKLAQKYGASNIRIFGSISRGEEHKNSDLDLLVDFDKDRTLFDMVGLKLELEELLGFKVDIATEKSLHNLIADQVKREAIQL</sequence>
<dbReference type="GO" id="GO:0005524">
    <property type="term" value="F:ATP binding"/>
    <property type="evidence" value="ECO:0007669"/>
    <property type="project" value="UniProtKB-KW"/>
</dbReference>
<evidence type="ECO:0000256" key="5">
    <source>
        <dbReference type="ARBA" id="ARBA00022723"/>
    </source>
</evidence>
<evidence type="ECO:0000256" key="2">
    <source>
        <dbReference type="ARBA" id="ARBA00022649"/>
    </source>
</evidence>
<keyword evidence="4" id="KW-0548">Nucleotidyltransferase</keyword>
<dbReference type="RefSeq" id="WP_156204140.1">
    <property type="nucleotide sequence ID" value="NZ_CP046457.1"/>
</dbReference>
<dbReference type="InterPro" id="IPR002934">
    <property type="entry name" value="Polymerase_NTP_transf_dom"/>
</dbReference>
<evidence type="ECO:0000256" key="1">
    <source>
        <dbReference type="ARBA" id="ARBA00001946"/>
    </source>
</evidence>
<dbReference type="GO" id="GO:0016779">
    <property type="term" value="F:nucleotidyltransferase activity"/>
    <property type="evidence" value="ECO:0007669"/>
    <property type="project" value="UniProtKB-KW"/>
</dbReference>
<dbReference type="Gene3D" id="3.30.460.10">
    <property type="entry name" value="Beta Polymerase, domain 2"/>
    <property type="match status" value="1"/>
</dbReference>
<dbReference type="InterPro" id="IPR043519">
    <property type="entry name" value="NT_sf"/>
</dbReference>
<evidence type="ECO:0000256" key="8">
    <source>
        <dbReference type="ARBA" id="ARBA00022842"/>
    </source>
</evidence>
<protein>
    <recommendedName>
        <fullName evidence="10">Polymerase nucleotidyl transferase domain-containing protein</fullName>
    </recommendedName>
</protein>
<evidence type="ECO:0000256" key="9">
    <source>
        <dbReference type="ARBA" id="ARBA00038276"/>
    </source>
</evidence>
<dbReference type="GO" id="GO:0046872">
    <property type="term" value="F:metal ion binding"/>
    <property type="evidence" value="ECO:0007669"/>
    <property type="project" value="UniProtKB-KW"/>
</dbReference>
<evidence type="ECO:0000256" key="3">
    <source>
        <dbReference type="ARBA" id="ARBA00022679"/>
    </source>
</evidence>
<gene>
    <name evidence="11" type="ORF">SYNTR_1752</name>
</gene>
<dbReference type="InterPro" id="IPR052038">
    <property type="entry name" value="Type-VII_TA_antitoxin"/>
</dbReference>
<dbReference type="EMBL" id="CP046457">
    <property type="protein sequence ID" value="QGU00346.1"/>
    <property type="molecule type" value="Genomic_DNA"/>
</dbReference>
<evidence type="ECO:0000256" key="7">
    <source>
        <dbReference type="ARBA" id="ARBA00022840"/>
    </source>
</evidence>
<keyword evidence="12" id="KW-1185">Reference proteome</keyword>
<dbReference type="PANTHER" id="PTHR33571">
    <property type="entry name" value="SSL8005 PROTEIN"/>
    <property type="match status" value="1"/>
</dbReference>
<accession>A0A6I6DE00</accession>
<keyword evidence="5" id="KW-0479">Metal-binding</keyword>
<comment type="cofactor">
    <cofactor evidence="1">
        <name>Mg(2+)</name>
        <dbReference type="ChEBI" id="CHEBI:18420"/>
    </cofactor>
</comment>
<dbReference type="OrthoDB" id="9809668at2"/>
<reference evidence="12" key="1">
    <citation type="journal article" date="2019" name="Microbiology">
        <title>Complete Genome Sequence of an Uncultured Bacterium of the Candidate Phylum Bipolaricaulota.</title>
        <authorList>
            <person name="Kadnikov V.V."/>
            <person name="Mardanov A.V."/>
            <person name="Beletsky A.V."/>
            <person name="Frank Y.A."/>
            <person name="Karnachuk O.V."/>
            <person name="Ravin N.V."/>
        </authorList>
    </citation>
    <scope>NUCLEOTIDE SEQUENCE [LARGE SCALE GENOMIC DNA]</scope>
</reference>
<evidence type="ECO:0000313" key="11">
    <source>
        <dbReference type="EMBL" id="QGU00346.1"/>
    </source>
</evidence>
<evidence type="ECO:0000259" key="10">
    <source>
        <dbReference type="Pfam" id="PF01909"/>
    </source>
</evidence>
<dbReference type="CDD" id="cd05403">
    <property type="entry name" value="NT_KNTase_like"/>
    <property type="match status" value="1"/>
</dbReference>
<keyword evidence="3" id="KW-0808">Transferase</keyword>
<keyword evidence="7" id="KW-0067">ATP-binding</keyword>
<dbReference type="AlphaFoldDB" id="A0A6I6DE00"/>
<organism evidence="11 12">
    <name type="scientific">Candidatus Syntrophocurvum alkaliphilum</name>
    <dbReference type="NCBI Taxonomy" id="2293317"/>
    <lineage>
        <taxon>Bacteria</taxon>
        <taxon>Bacillati</taxon>
        <taxon>Bacillota</taxon>
        <taxon>Clostridia</taxon>
        <taxon>Eubacteriales</taxon>
        <taxon>Syntrophomonadaceae</taxon>
        <taxon>Candidatus Syntrophocurvum</taxon>
    </lineage>
</organism>
<dbReference type="KEGG" id="salq:SYNTR_1752"/>
<keyword evidence="8" id="KW-0460">Magnesium</keyword>
<evidence type="ECO:0000256" key="6">
    <source>
        <dbReference type="ARBA" id="ARBA00022741"/>
    </source>
</evidence>
<dbReference type="Pfam" id="PF01909">
    <property type="entry name" value="NTP_transf_2"/>
    <property type="match status" value="1"/>
</dbReference>
<evidence type="ECO:0000313" key="12">
    <source>
        <dbReference type="Proteomes" id="UP000426444"/>
    </source>
</evidence>
<name>A0A6I6DE00_9FIRM</name>
<evidence type="ECO:0000256" key="4">
    <source>
        <dbReference type="ARBA" id="ARBA00022695"/>
    </source>
</evidence>
<proteinExistence type="inferred from homology"/>
<comment type="similarity">
    <text evidence="9">Belongs to the MntA antitoxin family.</text>
</comment>
<dbReference type="PANTHER" id="PTHR33571:SF12">
    <property type="entry name" value="BSL3053 PROTEIN"/>
    <property type="match status" value="1"/>
</dbReference>